<evidence type="ECO:0000256" key="1">
    <source>
        <dbReference type="SAM" id="Phobius"/>
    </source>
</evidence>
<accession>A0A099I526</accession>
<feature type="transmembrane region" description="Helical" evidence="1">
    <location>
        <begin position="126"/>
        <end position="147"/>
    </location>
</feature>
<feature type="transmembrane region" description="Helical" evidence="1">
    <location>
        <begin position="227"/>
        <end position="244"/>
    </location>
</feature>
<gene>
    <name evidence="2" type="ORF">CIAN88_13250</name>
</gene>
<name>A0A099I526_CLOIN</name>
<protein>
    <submittedName>
        <fullName evidence="2">Membrane protein</fullName>
    </submittedName>
</protein>
<feature type="transmembrane region" description="Helical" evidence="1">
    <location>
        <begin position="153"/>
        <end position="178"/>
    </location>
</feature>
<sequence length="469" mass="54533">MIYNHNIITKEQKQAFVERKESRNKIFFYGIIVALLTFSLHFMLQTLTRSVLSTALPQLMMPSYFSTLSLYIVMAFILYTAYMIRYYDFLTYAEISQNKWYTLAKNGYAPHRMILVKLLMRLSEVIAYYTIGFLATLFLTMFLKYPFVVSYMLPLYICGLIDLIFLSLITMSASLFISRQRNARYVIIIGAVCIWMLRLQCGYYHLISDRIWMSTPGNLFDLSQCSYLLYFIIMIILGVLVVVFRAKRIAQYTNFPFYERDMDMGEDVNIVVLQEDGYREVEEQYVRRQRRKGMDTLVNLAMVLLITAGVLINVFVLFVSLSSPERETNFFGVIPFVFHTESMEPQIMYNDLAFFDAIDKQEPLHAGQSVLYHEDDGPQVASIKAVKGEKLSVDILKYTDDVKKGAYEKVIARDAVYGRYSGRSRWLGAIILFANTVLGRLILLLIPAFMLYYYKPILAYLKKKGFITE</sequence>
<dbReference type="AlphaFoldDB" id="A0A099I526"/>
<dbReference type="RefSeq" id="WP_044905861.1">
    <property type="nucleotide sequence ID" value="NZ_JQIF01000055.1"/>
</dbReference>
<proteinExistence type="predicted"/>
<keyword evidence="1" id="KW-1133">Transmembrane helix</keyword>
<dbReference type="EMBL" id="JQIF01000055">
    <property type="protein sequence ID" value="KGJ52716.1"/>
    <property type="molecule type" value="Genomic_DNA"/>
</dbReference>
<evidence type="ECO:0000313" key="3">
    <source>
        <dbReference type="Proteomes" id="UP000030008"/>
    </source>
</evidence>
<keyword evidence="1" id="KW-0812">Transmembrane</keyword>
<comment type="caution">
    <text evidence="2">The sequence shown here is derived from an EMBL/GenBank/DDBJ whole genome shotgun (WGS) entry which is preliminary data.</text>
</comment>
<organism evidence="2 3">
    <name type="scientific">Clostridium innocuum</name>
    <dbReference type="NCBI Taxonomy" id="1522"/>
    <lineage>
        <taxon>Bacteria</taxon>
        <taxon>Bacillati</taxon>
        <taxon>Bacillota</taxon>
        <taxon>Clostridia</taxon>
        <taxon>Eubacteriales</taxon>
        <taxon>Clostridiaceae</taxon>
        <taxon>Clostridium</taxon>
    </lineage>
</organism>
<evidence type="ECO:0000313" key="2">
    <source>
        <dbReference type="EMBL" id="KGJ52716.1"/>
    </source>
</evidence>
<feature type="transmembrane region" description="Helical" evidence="1">
    <location>
        <begin position="297"/>
        <end position="321"/>
    </location>
</feature>
<feature type="transmembrane region" description="Helical" evidence="1">
    <location>
        <begin position="64"/>
        <end position="84"/>
    </location>
</feature>
<feature type="transmembrane region" description="Helical" evidence="1">
    <location>
        <begin position="26"/>
        <end position="44"/>
    </location>
</feature>
<feature type="transmembrane region" description="Helical" evidence="1">
    <location>
        <begin position="185"/>
        <end position="207"/>
    </location>
</feature>
<reference evidence="2 3" key="1">
    <citation type="submission" date="2014-08" db="EMBL/GenBank/DDBJ databases">
        <title>Clostridium innocuum, an unnegligible vancomycin-resistant pathogen causing extra-intestinal infections.</title>
        <authorList>
            <person name="Feng Y."/>
            <person name="Chiu C.-H."/>
        </authorList>
    </citation>
    <scope>NUCLEOTIDE SEQUENCE [LARGE SCALE GENOMIC DNA]</scope>
    <source>
        <strain evidence="2 3">AN88</strain>
    </source>
</reference>
<keyword evidence="1" id="KW-0472">Membrane</keyword>
<feature type="transmembrane region" description="Helical" evidence="1">
    <location>
        <begin position="426"/>
        <end position="454"/>
    </location>
</feature>
<dbReference type="Proteomes" id="UP000030008">
    <property type="component" value="Unassembled WGS sequence"/>
</dbReference>